<proteinExistence type="inferred from homology"/>
<comment type="similarity">
    <text evidence="1">Belongs to the CpcT/CpeT biliprotein lyase family.</text>
</comment>
<name>A0A6M0SD23_9CYAN</name>
<dbReference type="CDD" id="cd16338">
    <property type="entry name" value="CpcT"/>
    <property type="match status" value="1"/>
</dbReference>
<evidence type="ECO:0000256" key="1">
    <source>
        <dbReference type="ARBA" id="ARBA00008206"/>
    </source>
</evidence>
<gene>
    <name evidence="4" type="ORF">D0962_27085</name>
</gene>
<sequence>MPRLWSLTPVLLGVWLSSSHTSHAPTPAISPQHVDAVVEHLTRPMDTTEQAERNSRFVGVQMTTCPIQVTGSADQYGIYLYQEQALTAHIESPYRQRFLYITLSKDATRVESHTFKPPIPETWTGLCQQATPSIDTHALGELVCVVSLRPSTLGYVGSTPAEGCPVNLRGAVRLTNTIVLHQDGMDTWDRGFDANGEQVWGAEVEPYQYRWLDE</sequence>
<keyword evidence="3" id="KW-0732">Signal</keyword>
<comment type="caution">
    <text evidence="4">The sequence shown here is derived from an EMBL/GenBank/DDBJ whole genome shotgun (WGS) entry which is preliminary data.</text>
</comment>
<keyword evidence="2" id="KW-0456">Lyase</keyword>
<evidence type="ECO:0000256" key="2">
    <source>
        <dbReference type="ARBA" id="ARBA00023239"/>
    </source>
</evidence>
<dbReference type="PANTHER" id="PTHR35137:SF1">
    <property type="entry name" value="CHROMOPHORE LYASE CRL, CHLOROPLASTIC"/>
    <property type="match status" value="1"/>
</dbReference>
<dbReference type="Gene3D" id="2.40.128.590">
    <property type="entry name" value="CpcT/CpeT domain"/>
    <property type="match status" value="1"/>
</dbReference>
<organism evidence="4 5">
    <name type="scientific">Adonisia turfae CCMR0082</name>
    <dbReference type="NCBI Taxonomy" id="2304604"/>
    <lineage>
        <taxon>Bacteria</taxon>
        <taxon>Bacillati</taxon>
        <taxon>Cyanobacteriota</taxon>
        <taxon>Adonisia</taxon>
        <taxon>Adonisia turfae</taxon>
    </lineage>
</organism>
<reference evidence="4 5" key="1">
    <citation type="journal article" date="2020" name="Microb. Ecol.">
        <title>Ecogenomics of the Marine Benthic Filamentous Cyanobacterium Adonisia.</title>
        <authorList>
            <person name="Walter J.M."/>
            <person name="Coutinho F.H."/>
            <person name="Leomil L."/>
            <person name="Hargreaves P.I."/>
            <person name="Campeao M.E."/>
            <person name="Vieira V.V."/>
            <person name="Silva B.S."/>
            <person name="Fistarol G.O."/>
            <person name="Salomon P.S."/>
            <person name="Sawabe T."/>
            <person name="Mino S."/>
            <person name="Hosokawa M."/>
            <person name="Miyashita H."/>
            <person name="Maruyama F."/>
            <person name="van Verk M.C."/>
            <person name="Dutilh B.E."/>
            <person name="Thompson C.C."/>
            <person name="Thompson F.L."/>
        </authorList>
    </citation>
    <scope>NUCLEOTIDE SEQUENCE [LARGE SCALE GENOMIC DNA]</scope>
    <source>
        <strain evidence="4 5">CCMR0082</strain>
    </source>
</reference>
<dbReference type="Pfam" id="PF06206">
    <property type="entry name" value="CpeT"/>
    <property type="match status" value="1"/>
</dbReference>
<evidence type="ECO:0000313" key="4">
    <source>
        <dbReference type="EMBL" id="NEZ66380.1"/>
    </source>
</evidence>
<dbReference type="GO" id="GO:0016829">
    <property type="term" value="F:lyase activity"/>
    <property type="evidence" value="ECO:0007669"/>
    <property type="project" value="UniProtKB-KW"/>
</dbReference>
<feature type="signal peptide" evidence="3">
    <location>
        <begin position="1"/>
        <end position="24"/>
    </location>
</feature>
<dbReference type="InterPro" id="IPR038672">
    <property type="entry name" value="CpcT/CpeT_sf"/>
</dbReference>
<protein>
    <submittedName>
        <fullName evidence="4">Chorismate mutase</fullName>
    </submittedName>
</protein>
<evidence type="ECO:0000256" key="3">
    <source>
        <dbReference type="SAM" id="SignalP"/>
    </source>
</evidence>
<dbReference type="EMBL" id="QZCE01000002">
    <property type="protein sequence ID" value="NEZ66380.1"/>
    <property type="molecule type" value="Genomic_DNA"/>
</dbReference>
<dbReference type="AlphaFoldDB" id="A0A6M0SD23"/>
<dbReference type="RefSeq" id="WP_163668475.1">
    <property type="nucleotide sequence ID" value="NZ_QZCE01000002.1"/>
</dbReference>
<accession>A0A6M0SD23</accession>
<dbReference type="Proteomes" id="UP000473574">
    <property type="component" value="Unassembled WGS sequence"/>
</dbReference>
<dbReference type="InterPro" id="IPR010404">
    <property type="entry name" value="CpcT/CpeT"/>
</dbReference>
<dbReference type="PANTHER" id="PTHR35137">
    <property type="entry name" value="CHROMOPHORE LYASE CRL, CHLOROPLASTIC"/>
    <property type="match status" value="1"/>
</dbReference>
<evidence type="ECO:0000313" key="5">
    <source>
        <dbReference type="Proteomes" id="UP000473574"/>
    </source>
</evidence>
<feature type="chain" id="PRO_5026765544" evidence="3">
    <location>
        <begin position="25"/>
        <end position="214"/>
    </location>
</feature>